<keyword evidence="4 8" id="KW-0997">Cell inner membrane</keyword>
<evidence type="ECO:0000256" key="3">
    <source>
        <dbReference type="ARBA" id="ARBA00022475"/>
    </source>
</evidence>
<dbReference type="Proteomes" id="UP000243778">
    <property type="component" value="Unassembled WGS sequence"/>
</dbReference>
<keyword evidence="11" id="KW-1185">Reference proteome</keyword>
<dbReference type="Pfam" id="PF07690">
    <property type="entry name" value="MFS_1"/>
    <property type="match status" value="1"/>
</dbReference>
<feature type="transmembrane region" description="Helical" evidence="8">
    <location>
        <begin position="175"/>
        <end position="195"/>
    </location>
</feature>
<comment type="subcellular location">
    <subcellularLocation>
        <location evidence="8">Cell inner membrane</location>
        <topology evidence="8">Multi-pass membrane protein</topology>
    </subcellularLocation>
    <subcellularLocation>
        <location evidence="1">Cell membrane</location>
        <topology evidence="1">Multi-pass membrane protein</topology>
    </subcellularLocation>
</comment>
<evidence type="ECO:0000256" key="7">
    <source>
        <dbReference type="ARBA" id="ARBA00023136"/>
    </source>
</evidence>
<feature type="transmembrane region" description="Helical" evidence="8">
    <location>
        <begin position="301"/>
        <end position="326"/>
    </location>
</feature>
<feature type="transmembrane region" description="Helical" evidence="8">
    <location>
        <begin position="365"/>
        <end position="387"/>
    </location>
</feature>
<proteinExistence type="inferred from homology"/>
<keyword evidence="3 8" id="KW-1003">Cell membrane</keyword>
<keyword evidence="2 8" id="KW-0813">Transport</keyword>
<dbReference type="PROSITE" id="PS50850">
    <property type="entry name" value="MFS"/>
    <property type="match status" value="1"/>
</dbReference>
<accession>A0A1H3D740</accession>
<evidence type="ECO:0000256" key="4">
    <source>
        <dbReference type="ARBA" id="ARBA00022519"/>
    </source>
</evidence>
<feature type="transmembrane region" description="Helical" evidence="8">
    <location>
        <begin position="81"/>
        <end position="102"/>
    </location>
</feature>
<dbReference type="RefSeq" id="WP_090230523.1">
    <property type="nucleotide sequence ID" value="NZ_FNNU01000005.1"/>
</dbReference>
<dbReference type="InterPro" id="IPR011701">
    <property type="entry name" value="MFS"/>
</dbReference>
<dbReference type="HAMAP" id="MF_01118">
    <property type="entry name" value="MFS_YhhS"/>
    <property type="match status" value="1"/>
</dbReference>
<reference evidence="11" key="1">
    <citation type="submission" date="2016-10" db="EMBL/GenBank/DDBJ databases">
        <authorList>
            <person name="Varghese N."/>
            <person name="Submissions S."/>
        </authorList>
    </citation>
    <scope>NUCLEOTIDE SEQUENCE [LARGE SCALE GENOMIC DNA]</scope>
    <source>
        <strain evidence="11">NRRL B-59562</strain>
    </source>
</reference>
<comment type="similarity">
    <text evidence="8">Belongs to the major facilitator superfamily. YhhS family.</text>
</comment>
<feature type="transmembrane region" description="Helical" evidence="8">
    <location>
        <begin position="12"/>
        <end position="39"/>
    </location>
</feature>
<dbReference type="GO" id="GO:0022857">
    <property type="term" value="F:transmembrane transporter activity"/>
    <property type="evidence" value="ECO:0007669"/>
    <property type="project" value="UniProtKB-UniRule"/>
</dbReference>
<dbReference type="CDD" id="cd17489">
    <property type="entry name" value="MFS_YfcJ_like"/>
    <property type="match status" value="1"/>
</dbReference>
<dbReference type="Gene3D" id="1.20.1250.20">
    <property type="entry name" value="MFS general substrate transporter like domains"/>
    <property type="match status" value="1"/>
</dbReference>
<dbReference type="PANTHER" id="PTHR23517">
    <property type="entry name" value="RESISTANCE PROTEIN MDTM, PUTATIVE-RELATED-RELATED"/>
    <property type="match status" value="1"/>
</dbReference>
<keyword evidence="7 8" id="KW-0472">Membrane</keyword>
<dbReference type="InterPro" id="IPR023008">
    <property type="entry name" value="MFS_YhhS-like"/>
</dbReference>
<evidence type="ECO:0000259" key="9">
    <source>
        <dbReference type="PROSITE" id="PS50850"/>
    </source>
</evidence>
<feature type="transmembrane region" description="Helical" evidence="8">
    <location>
        <begin position="338"/>
        <end position="359"/>
    </location>
</feature>
<dbReference type="InterPro" id="IPR050171">
    <property type="entry name" value="MFS_Transporters"/>
</dbReference>
<evidence type="ECO:0000256" key="6">
    <source>
        <dbReference type="ARBA" id="ARBA00022989"/>
    </source>
</evidence>
<evidence type="ECO:0000256" key="8">
    <source>
        <dbReference type="HAMAP-Rule" id="MF_01118"/>
    </source>
</evidence>
<feature type="transmembrane region" description="Helical" evidence="8">
    <location>
        <begin position="114"/>
        <end position="136"/>
    </location>
</feature>
<feature type="transmembrane region" description="Helical" evidence="8">
    <location>
        <begin position="248"/>
        <end position="267"/>
    </location>
</feature>
<dbReference type="InterPro" id="IPR036259">
    <property type="entry name" value="MFS_trans_sf"/>
</dbReference>
<gene>
    <name evidence="10" type="ORF">SAMN05216287_3292</name>
</gene>
<feature type="domain" description="Major facilitator superfamily (MFS) profile" evidence="9">
    <location>
        <begin position="14"/>
        <end position="391"/>
    </location>
</feature>
<dbReference type="AlphaFoldDB" id="A0A1H3D740"/>
<keyword evidence="5 8" id="KW-0812">Transmembrane</keyword>
<dbReference type="InterPro" id="IPR020846">
    <property type="entry name" value="MFS_dom"/>
</dbReference>
<keyword evidence="6 8" id="KW-1133">Transmembrane helix</keyword>
<feature type="transmembrane region" description="Helical" evidence="8">
    <location>
        <begin position="279"/>
        <end position="295"/>
    </location>
</feature>
<name>A0A1H3D740_9PSED</name>
<comment type="caution">
    <text evidence="8">Lacks conserved residue(s) required for the propagation of feature annotation.</text>
</comment>
<evidence type="ECO:0000313" key="11">
    <source>
        <dbReference type="Proteomes" id="UP000243778"/>
    </source>
</evidence>
<feature type="transmembrane region" description="Helical" evidence="8">
    <location>
        <begin position="216"/>
        <end position="242"/>
    </location>
</feature>
<dbReference type="OrthoDB" id="322544at2"/>
<dbReference type="STRING" id="1007099.SAMN05216287_3292"/>
<dbReference type="GO" id="GO:0005886">
    <property type="term" value="C:plasma membrane"/>
    <property type="evidence" value="ECO:0007669"/>
    <property type="project" value="UniProtKB-SubCell"/>
</dbReference>
<dbReference type="NCBIfam" id="NF003477">
    <property type="entry name" value="PRK05122.1"/>
    <property type="match status" value="1"/>
</dbReference>
<feature type="transmembrane region" description="Helical" evidence="8">
    <location>
        <begin position="148"/>
        <end position="169"/>
    </location>
</feature>
<dbReference type="EMBL" id="FNNU01000005">
    <property type="protein sequence ID" value="SDX61564.1"/>
    <property type="molecule type" value="Genomic_DNA"/>
</dbReference>
<organism evidence="10 11">
    <name type="scientific">Pseudomonas kuykendallii</name>
    <dbReference type="NCBI Taxonomy" id="1007099"/>
    <lineage>
        <taxon>Bacteria</taxon>
        <taxon>Pseudomonadati</taxon>
        <taxon>Pseudomonadota</taxon>
        <taxon>Gammaproteobacteria</taxon>
        <taxon>Pseudomonadales</taxon>
        <taxon>Pseudomonadaceae</taxon>
        <taxon>Pseudomonas</taxon>
    </lineage>
</organism>
<evidence type="ECO:0000256" key="2">
    <source>
        <dbReference type="ARBA" id="ARBA00022448"/>
    </source>
</evidence>
<evidence type="ECO:0000313" key="10">
    <source>
        <dbReference type="EMBL" id="SDX61564.1"/>
    </source>
</evidence>
<evidence type="ECO:0000256" key="5">
    <source>
        <dbReference type="ARBA" id="ARBA00022692"/>
    </source>
</evidence>
<protein>
    <recommendedName>
        <fullName evidence="8">Uncharacterized MFS-type transporter SAMN05216287_3292</fullName>
    </recommendedName>
</protein>
<sequence length="393" mass="40149">MSPPAQPSPPITLQIISIVFFTFIAFLSIGIPLAVLPGYVHDDLAYGSVLAGVVISSQYLATLLSRPLAGATADRLGAKKAVTFGLVGCTLSGILTLISTSIQAWPSASLGLLLAGRVVLGISQGLVGTGAISWGIGRVGAENTARVISWNGIAAYGAVAIGAPLGVLMVGALGLWSMGASITLLGVVALGLAWNRPPAPIVPGERLPFRRVLWQIAPNGLGLALGSIGFGTIGTFITLYYASLGWSGAAYCLTAFGASFIGARLLFGGAIKRLGGYRVAIACLGVECLGLLLLGFAHQPWLALCGAALTGFGLSLVYPALGVEAISRIPASSRSSALGAYAVFFDIALGIAGPLMGAIANGLGFASIFFSAALMALAGLLLSLWMYRQAERR</sequence>
<dbReference type="SUPFAM" id="SSF103473">
    <property type="entry name" value="MFS general substrate transporter"/>
    <property type="match status" value="1"/>
</dbReference>
<evidence type="ECO:0000256" key="1">
    <source>
        <dbReference type="ARBA" id="ARBA00004651"/>
    </source>
</evidence>
<dbReference type="PANTHER" id="PTHR23517:SF13">
    <property type="entry name" value="MAJOR FACILITATOR SUPERFAMILY MFS_1"/>
    <property type="match status" value="1"/>
</dbReference>